<dbReference type="AlphaFoldDB" id="A0A917VQV8"/>
<sequence length="419" mass="44851">MTALPAPTAHCRNHERFDPVCFTCKEYYREQLGELSGPRSAPLGSGTRTTDHVHDADQAEYFDSVVRNSEGPADHSEWSVSGPGPVPDQPHAMDYGRYFDVAAMLDGTLPEPPRPSYGVRTDQHALFYAGEVNSLFGDPESGKSWLALSAARELLGEYGDGSVLVVDMDHNGPAATVSRLLALGASTAALADRERFLYVEPDDRRHLVAVVADMKLWRPDIAIVDSLGEMLPLFGSSSNSADEYTTAHSAVLKPLAKSGAAVLVIDHLAKGAESRKLGQSGTTAKRRAIGGVSLRVTVKDAFAPGQGGSAWLTVNKDRHGGVRQHCPPAREPVAGRFELKPSTIDGVLEPIIHAPADTDRAPSFTISGEDSGNLEADVDGLDALTPPPSSKRDVQTRMNWGGTRASNALAAWRERNADA</sequence>
<feature type="region of interest" description="Disordered" evidence="1">
    <location>
        <begin position="358"/>
        <end position="402"/>
    </location>
</feature>
<name>A0A917VQV8_9NOCA</name>
<accession>A0A917VQV8</accession>
<evidence type="ECO:0000313" key="2">
    <source>
        <dbReference type="EMBL" id="GGL09709.1"/>
    </source>
</evidence>
<proteinExistence type="predicted"/>
<dbReference type="Pfam" id="PF13481">
    <property type="entry name" value="AAA_25"/>
    <property type="match status" value="1"/>
</dbReference>
<comment type="caution">
    <text evidence="2">The sequence shown here is derived from an EMBL/GenBank/DDBJ whole genome shotgun (WGS) entry which is preliminary data.</text>
</comment>
<dbReference type="EMBL" id="BMMH01000004">
    <property type="protein sequence ID" value="GGL09709.1"/>
    <property type="molecule type" value="Genomic_DNA"/>
</dbReference>
<reference evidence="2" key="1">
    <citation type="journal article" date="2014" name="Int. J. Syst. Evol. Microbiol.">
        <title>Complete genome sequence of Corynebacterium casei LMG S-19264T (=DSM 44701T), isolated from a smear-ripened cheese.</title>
        <authorList>
            <consortium name="US DOE Joint Genome Institute (JGI-PGF)"/>
            <person name="Walter F."/>
            <person name="Albersmeier A."/>
            <person name="Kalinowski J."/>
            <person name="Ruckert C."/>
        </authorList>
    </citation>
    <scope>NUCLEOTIDE SEQUENCE</scope>
    <source>
        <strain evidence="2">CGMCC 4.3508</strain>
    </source>
</reference>
<evidence type="ECO:0000256" key="1">
    <source>
        <dbReference type="SAM" id="MobiDB-lite"/>
    </source>
</evidence>
<gene>
    <name evidence="2" type="ORF">GCM10011588_25130</name>
</gene>
<reference evidence="2" key="2">
    <citation type="submission" date="2020-09" db="EMBL/GenBank/DDBJ databases">
        <authorList>
            <person name="Sun Q."/>
            <person name="Zhou Y."/>
        </authorList>
    </citation>
    <scope>NUCLEOTIDE SEQUENCE</scope>
    <source>
        <strain evidence="2">CGMCC 4.3508</strain>
    </source>
</reference>
<dbReference type="Gene3D" id="3.40.50.300">
    <property type="entry name" value="P-loop containing nucleotide triphosphate hydrolases"/>
    <property type="match status" value="1"/>
</dbReference>
<protein>
    <recommendedName>
        <fullName evidence="4">AAA family ATPase</fullName>
    </recommendedName>
</protein>
<evidence type="ECO:0008006" key="4">
    <source>
        <dbReference type="Google" id="ProtNLM"/>
    </source>
</evidence>
<dbReference type="SUPFAM" id="SSF52540">
    <property type="entry name" value="P-loop containing nucleoside triphosphate hydrolases"/>
    <property type="match status" value="1"/>
</dbReference>
<dbReference type="Proteomes" id="UP000638263">
    <property type="component" value="Unassembled WGS sequence"/>
</dbReference>
<evidence type="ECO:0000313" key="3">
    <source>
        <dbReference type="Proteomes" id="UP000638263"/>
    </source>
</evidence>
<keyword evidence="3" id="KW-1185">Reference proteome</keyword>
<dbReference type="InterPro" id="IPR027417">
    <property type="entry name" value="P-loop_NTPase"/>
</dbReference>
<organism evidence="2 3">
    <name type="scientific">Nocardia jinanensis</name>
    <dbReference type="NCBI Taxonomy" id="382504"/>
    <lineage>
        <taxon>Bacteria</taxon>
        <taxon>Bacillati</taxon>
        <taxon>Actinomycetota</taxon>
        <taxon>Actinomycetes</taxon>
        <taxon>Mycobacteriales</taxon>
        <taxon>Nocardiaceae</taxon>
        <taxon>Nocardia</taxon>
    </lineage>
</organism>